<evidence type="ECO:0000313" key="2">
    <source>
        <dbReference type="EMBL" id="CAB4907829.1"/>
    </source>
</evidence>
<organism evidence="2">
    <name type="scientific">freshwater metagenome</name>
    <dbReference type="NCBI Taxonomy" id="449393"/>
    <lineage>
        <taxon>unclassified sequences</taxon>
        <taxon>metagenomes</taxon>
        <taxon>ecological metagenomes</taxon>
    </lineage>
</organism>
<dbReference type="AlphaFoldDB" id="A0A6J7GWH0"/>
<dbReference type="Pfam" id="PF00117">
    <property type="entry name" value="GATase"/>
    <property type="match status" value="1"/>
</dbReference>
<sequence>MRALFIQQDHMSPTGPIGEALADRGYDIDHFLVVPSEKFPDPHVKVTFPDPLQYDVIVPMGAIWAVYDHHVIDWIADELALLRQAHDTGIPLFGICFGGQAVAAALGGSVHKAPAREVGWTSLETTRPDLLGGGPWFEWHQDRWVPPAGATTIARTAKADQAFVVGRSLALQFHPEVGLNTLMGWLENGGYAELEKYGYDAEAMIQQTKDIESDAAVRARRLVNNFLDQVATVPI</sequence>
<dbReference type="CDD" id="cd01741">
    <property type="entry name" value="GATase1_1"/>
    <property type="match status" value="1"/>
</dbReference>
<name>A0A6J7GWH0_9ZZZZ</name>
<proteinExistence type="predicted"/>
<reference evidence="2" key="1">
    <citation type="submission" date="2020-05" db="EMBL/GenBank/DDBJ databases">
        <authorList>
            <person name="Chiriac C."/>
            <person name="Salcher M."/>
            <person name="Ghai R."/>
            <person name="Kavagutti S V."/>
        </authorList>
    </citation>
    <scope>NUCLEOTIDE SEQUENCE</scope>
</reference>
<dbReference type="InterPro" id="IPR017926">
    <property type="entry name" value="GATASE"/>
</dbReference>
<dbReference type="SUPFAM" id="SSF52317">
    <property type="entry name" value="Class I glutamine amidotransferase-like"/>
    <property type="match status" value="1"/>
</dbReference>
<dbReference type="PANTHER" id="PTHR42695:SF5">
    <property type="entry name" value="GLUTAMINE AMIDOTRANSFERASE YLR126C-RELATED"/>
    <property type="match status" value="1"/>
</dbReference>
<gene>
    <name evidence="2" type="ORF">UFOPK3610_00569</name>
</gene>
<dbReference type="InterPro" id="IPR029062">
    <property type="entry name" value="Class_I_gatase-like"/>
</dbReference>
<protein>
    <submittedName>
        <fullName evidence="2">Unannotated protein</fullName>
    </submittedName>
</protein>
<dbReference type="EMBL" id="CAFBMR010000013">
    <property type="protein sequence ID" value="CAB4907829.1"/>
    <property type="molecule type" value="Genomic_DNA"/>
</dbReference>
<dbReference type="PANTHER" id="PTHR42695">
    <property type="entry name" value="GLUTAMINE AMIDOTRANSFERASE YLR126C-RELATED"/>
    <property type="match status" value="1"/>
</dbReference>
<dbReference type="PROSITE" id="PS51273">
    <property type="entry name" value="GATASE_TYPE_1"/>
    <property type="match status" value="1"/>
</dbReference>
<evidence type="ECO:0000259" key="1">
    <source>
        <dbReference type="Pfam" id="PF00117"/>
    </source>
</evidence>
<dbReference type="Gene3D" id="3.40.50.880">
    <property type="match status" value="1"/>
</dbReference>
<dbReference type="GO" id="GO:0005829">
    <property type="term" value="C:cytosol"/>
    <property type="evidence" value="ECO:0007669"/>
    <property type="project" value="TreeGrafter"/>
</dbReference>
<feature type="domain" description="Glutamine amidotransferase" evidence="1">
    <location>
        <begin position="77"/>
        <end position="181"/>
    </location>
</feature>
<dbReference type="InterPro" id="IPR044992">
    <property type="entry name" value="ChyE-like"/>
</dbReference>
<accession>A0A6J7GWH0</accession>